<proteinExistence type="predicted"/>
<organism evidence="3 4">
    <name type="scientific">Flavisphingopyxis soli</name>
    <dbReference type="NCBI Taxonomy" id="2601267"/>
    <lineage>
        <taxon>Bacteria</taxon>
        <taxon>Pseudomonadati</taxon>
        <taxon>Pseudomonadota</taxon>
        <taxon>Alphaproteobacteria</taxon>
        <taxon>Sphingomonadales</taxon>
        <taxon>Sphingopyxidaceae</taxon>
        <taxon>Flavisphingopyxis</taxon>
    </lineage>
</organism>
<dbReference type="EMBL" id="VOPY01000002">
    <property type="protein sequence ID" value="TXC68673.1"/>
    <property type="molecule type" value="Genomic_DNA"/>
</dbReference>
<reference evidence="3 4" key="1">
    <citation type="submission" date="2019-08" db="EMBL/GenBank/DDBJ databases">
        <title>Sphingorhabdus soil sp. nov., isolated from arctic soil.</title>
        <authorList>
            <person name="Liu Y."/>
        </authorList>
    </citation>
    <scope>NUCLEOTIDE SEQUENCE [LARGE SCALE GENOMIC DNA]</scope>
    <source>
        <strain evidence="3 4">D-2Q-5-6</strain>
    </source>
</reference>
<keyword evidence="2" id="KW-0812">Transmembrane</keyword>
<sequence>MVDERVTTTDDGVTTERVVERTDSRPDTVYVEKSGGGGGLLVGLLILIALAVGAWFLLAQNNSEVAKDNAVTEAASKVGDAADNVGQAAQDAGAAVQDAADGDGN</sequence>
<protein>
    <submittedName>
        <fullName evidence="3">Uncharacterized protein</fullName>
    </submittedName>
</protein>
<keyword evidence="2" id="KW-0472">Membrane</keyword>
<evidence type="ECO:0000256" key="2">
    <source>
        <dbReference type="SAM" id="Phobius"/>
    </source>
</evidence>
<feature type="transmembrane region" description="Helical" evidence="2">
    <location>
        <begin position="38"/>
        <end position="58"/>
    </location>
</feature>
<dbReference type="AlphaFoldDB" id="A0A5C6U6R2"/>
<comment type="caution">
    <text evidence="3">The sequence shown here is derived from an EMBL/GenBank/DDBJ whole genome shotgun (WGS) entry which is preliminary data.</text>
</comment>
<keyword evidence="4" id="KW-1185">Reference proteome</keyword>
<evidence type="ECO:0000313" key="3">
    <source>
        <dbReference type="EMBL" id="TXC68673.1"/>
    </source>
</evidence>
<feature type="region of interest" description="Disordered" evidence="1">
    <location>
        <begin position="1"/>
        <end position="21"/>
    </location>
</feature>
<accession>A0A5C6U6R2</accession>
<dbReference type="Proteomes" id="UP000321129">
    <property type="component" value="Unassembled WGS sequence"/>
</dbReference>
<evidence type="ECO:0000256" key="1">
    <source>
        <dbReference type="SAM" id="MobiDB-lite"/>
    </source>
</evidence>
<evidence type="ECO:0000313" key="4">
    <source>
        <dbReference type="Proteomes" id="UP000321129"/>
    </source>
</evidence>
<dbReference type="RefSeq" id="WP_147122626.1">
    <property type="nucleotide sequence ID" value="NZ_VOPY01000002.1"/>
</dbReference>
<keyword evidence="2" id="KW-1133">Transmembrane helix</keyword>
<name>A0A5C6U6R2_9SPHN</name>
<gene>
    <name evidence="3" type="ORF">FSZ31_06720</name>
</gene>